<protein>
    <recommendedName>
        <fullName evidence="1">Retrotransposon Copia-like N-terminal domain-containing protein</fullName>
    </recommendedName>
</protein>
<dbReference type="InterPro" id="IPR029472">
    <property type="entry name" value="Copia-like_N"/>
</dbReference>
<feature type="domain" description="Retrotransposon Copia-like N-terminal" evidence="1">
    <location>
        <begin position="17"/>
        <end position="51"/>
    </location>
</feature>
<proteinExistence type="predicted"/>
<gene>
    <name evidence="2" type="ORF">D8674_004200</name>
</gene>
<reference evidence="2 3" key="1">
    <citation type="submission" date="2019-09" db="EMBL/GenBank/DDBJ databases">
        <authorList>
            <person name="Ou C."/>
        </authorList>
    </citation>
    <scope>NUCLEOTIDE SEQUENCE [LARGE SCALE GENOMIC DNA]</scope>
    <source>
        <strain evidence="2">S2</strain>
        <tissue evidence="2">Leaf</tissue>
    </source>
</reference>
<keyword evidence="3" id="KW-1185">Reference proteome</keyword>
<evidence type="ECO:0000313" key="3">
    <source>
        <dbReference type="Proteomes" id="UP000327157"/>
    </source>
</evidence>
<reference evidence="3" key="2">
    <citation type="submission" date="2019-10" db="EMBL/GenBank/DDBJ databases">
        <title>A de novo genome assembly of a pear dwarfing rootstock.</title>
        <authorList>
            <person name="Wang F."/>
            <person name="Wang J."/>
            <person name="Li S."/>
            <person name="Zhang Y."/>
            <person name="Fang M."/>
            <person name="Ma L."/>
            <person name="Zhao Y."/>
            <person name="Jiang S."/>
        </authorList>
    </citation>
    <scope>NUCLEOTIDE SEQUENCE [LARGE SCALE GENOMIC DNA]</scope>
</reference>
<dbReference type="Proteomes" id="UP000327157">
    <property type="component" value="Chromosome 10"/>
</dbReference>
<sequence>MASQFSSPIPLPNVSNFLTIKLDRTNYPLWQAQMLPFLRSRNLVSLVDGTSKCHPAFLKDANGNITDTDATVISWINSSIHPTVLAILIGKISSHSAWTTLGNRYTSQSTGRLLQLRSELMNTHRGDSSISEFLDKSNCLVDTLFLCCFYFRLRHRCHHSQQCRPCL</sequence>
<reference evidence="2 3" key="3">
    <citation type="submission" date="2019-11" db="EMBL/GenBank/DDBJ databases">
        <title>A de novo genome assembly of a pear dwarfing rootstock.</title>
        <authorList>
            <person name="Wang F."/>
            <person name="Wang J."/>
            <person name="Li S."/>
            <person name="Zhang Y."/>
            <person name="Fang M."/>
            <person name="Ma L."/>
            <person name="Zhao Y."/>
            <person name="Jiang S."/>
        </authorList>
    </citation>
    <scope>NUCLEOTIDE SEQUENCE [LARGE SCALE GENOMIC DNA]</scope>
    <source>
        <strain evidence="2">S2</strain>
        <tissue evidence="2">Leaf</tissue>
    </source>
</reference>
<comment type="caution">
    <text evidence="2">The sequence shown here is derived from an EMBL/GenBank/DDBJ whole genome shotgun (WGS) entry which is preliminary data.</text>
</comment>
<dbReference type="EMBL" id="SMOL01000695">
    <property type="protein sequence ID" value="KAB2603195.1"/>
    <property type="molecule type" value="Genomic_DNA"/>
</dbReference>
<dbReference type="PANTHER" id="PTHR47481">
    <property type="match status" value="1"/>
</dbReference>
<evidence type="ECO:0000259" key="1">
    <source>
        <dbReference type="Pfam" id="PF14244"/>
    </source>
</evidence>
<organism evidence="2 3">
    <name type="scientific">Pyrus ussuriensis x Pyrus communis</name>
    <dbReference type="NCBI Taxonomy" id="2448454"/>
    <lineage>
        <taxon>Eukaryota</taxon>
        <taxon>Viridiplantae</taxon>
        <taxon>Streptophyta</taxon>
        <taxon>Embryophyta</taxon>
        <taxon>Tracheophyta</taxon>
        <taxon>Spermatophyta</taxon>
        <taxon>Magnoliopsida</taxon>
        <taxon>eudicotyledons</taxon>
        <taxon>Gunneridae</taxon>
        <taxon>Pentapetalae</taxon>
        <taxon>rosids</taxon>
        <taxon>fabids</taxon>
        <taxon>Rosales</taxon>
        <taxon>Rosaceae</taxon>
        <taxon>Amygdaloideae</taxon>
        <taxon>Maleae</taxon>
        <taxon>Pyrus</taxon>
    </lineage>
</organism>
<dbReference type="AlphaFoldDB" id="A0A5N5FJ78"/>
<dbReference type="Pfam" id="PF14244">
    <property type="entry name" value="Retrotran_gag_3"/>
    <property type="match status" value="1"/>
</dbReference>
<dbReference type="PANTHER" id="PTHR47481:SF30">
    <property type="entry name" value="CCHC-TYPE DOMAIN-CONTAINING PROTEIN"/>
    <property type="match status" value="1"/>
</dbReference>
<dbReference type="OrthoDB" id="1845088at2759"/>
<evidence type="ECO:0000313" key="2">
    <source>
        <dbReference type="EMBL" id="KAB2603195.1"/>
    </source>
</evidence>
<name>A0A5N5FJ78_9ROSA</name>
<accession>A0A5N5FJ78</accession>